<sequence length="139" mass="16374">MISYFTEDVVFKFKNKRLNNKWLTLVAESEVKRIGDISIIFCSDPYILDINIRYLHHDYFTDIITFDYTEGDRLSGDLFISLDTVRANADEYGSDFETELNRVMVHGVLHLIGYDDHSSADKKLMREKENYYLSLREVL</sequence>
<evidence type="ECO:0000313" key="8">
    <source>
        <dbReference type="EMBL" id="MBO8481473.1"/>
    </source>
</evidence>
<dbReference type="PANTHER" id="PTHR46986:SF1">
    <property type="entry name" value="ENDORIBONUCLEASE YBEY, CHLOROPLASTIC"/>
    <property type="match status" value="1"/>
</dbReference>
<dbReference type="GO" id="GO:0004222">
    <property type="term" value="F:metalloendopeptidase activity"/>
    <property type="evidence" value="ECO:0007669"/>
    <property type="project" value="InterPro"/>
</dbReference>
<name>A0A9D9NQB2_9BACT</name>
<dbReference type="EMBL" id="JADILY010000059">
    <property type="protein sequence ID" value="MBO8481473.1"/>
    <property type="molecule type" value="Genomic_DNA"/>
</dbReference>
<comment type="subcellular location">
    <subcellularLocation>
        <location evidence="7">Cytoplasm</location>
    </subcellularLocation>
</comment>
<dbReference type="InterPro" id="IPR020549">
    <property type="entry name" value="YbeY_CS"/>
</dbReference>
<keyword evidence="6 7" id="KW-0862">Zinc</keyword>
<feature type="binding site" evidence="7">
    <location>
        <position position="116"/>
    </location>
    <ligand>
        <name>Zn(2+)</name>
        <dbReference type="ChEBI" id="CHEBI:29105"/>
        <note>catalytic</note>
    </ligand>
</feature>
<keyword evidence="7" id="KW-0963">Cytoplasm</keyword>
<dbReference type="GO" id="GO:0005737">
    <property type="term" value="C:cytoplasm"/>
    <property type="evidence" value="ECO:0007669"/>
    <property type="project" value="UniProtKB-SubCell"/>
</dbReference>
<evidence type="ECO:0000256" key="5">
    <source>
        <dbReference type="ARBA" id="ARBA00022801"/>
    </source>
</evidence>
<keyword evidence="2 7" id="KW-0540">Nuclease</keyword>
<evidence type="ECO:0000313" key="9">
    <source>
        <dbReference type="Proteomes" id="UP000823772"/>
    </source>
</evidence>
<evidence type="ECO:0000256" key="4">
    <source>
        <dbReference type="ARBA" id="ARBA00022759"/>
    </source>
</evidence>
<reference evidence="8" key="2">
    <citation type="journal article" date="2021" name="PeerJ">
        <title>Extensive microbial diversity within the chicken gut microbiome revealed by metagenomics and culture.</title>
        <authorList>
            <person name="Gilroy R."/>
            <person name="Ravi A."/>
            <person name="Getino M."/>
            <person name="Pursley I."/>
            <person name="Horton D.L."/>
            <person name="Alikhan N.F."/>
            <person name="Baker D."/>
            <person name="Gharbi K."/>
            <person name="Hall N."/>
            <person name="Watson M."/>
            <person name="Adriaenssens E.M."/>
            <person name="Foster-Nyarko E."/>
            <person name="Jarju S."/>
            <person name="Secka A."/>
            <person name="Antonio M."/>
            <person name="Oren A."/>
            <person name="Chaudhuri R.R."/>
            <person name="La Ragione R."/>
            <person name="Hildebrand F."/>
            <person name="Pallen M.J."/>
        </authorList>
    </citation>
    <scope>NUCLEOTIDE SEQUENCE</scope>
    <source>
        <strain evidence="8">B3-2255</strain>
    </source>
</reference>
<keyword evidence="7" id="KW-0698">rRNA processing</keyword>
<dbReference type="NCBIfam" id="TIGR00043">
    <property type="entry name" value="rRNA maturation RNase YbeY"/>
    <property type="match status" value="1"/>
</dbReference>
<keyword evidence="3 7" id="KW-0479">Metal-binding</keyword>
<dbReference type="InterPro" id="IPR002036">
    <property type="entry name" value="YbeY"/>
</dbReference>
<dbReference type="GO" id="GO:0008270">
    <property type="term" value="F:zinc ion binding"/>
    <property type="evidence" value="ECO:0007669"/>
    <property type="project" value="UniProtKB-UniRule"/>
</dbReference>
<comment type="function">
    <text evidence="7">Single strand-specific metallo-endoribonuclease involved in late-stage 70S ribosome quality control and in maturation of the 3' terminus of the 16S rRNA.</text>
</comment>
<comment type="similarity">
    <text evidence="1 7">Belongs to the endoribonuclease YbeY family.</text>
</comment>
<dbReference type="PROSITE" id="PS01306">
    <property type="entry name" value="UPF0054"/>
    <property type="match status" value="1"/>
</dbReference>
<dbReference type="GO" id="GO:0006364">
    <property type="term" value="P:rRNA processing"/>
    <property type="evidence" value="ECO:0007669"/>
    <property type="project" value="UniProtKB-UniRule"/>
</dbReference>
<organism evidence="8 9">
    <name type="scientific">Candidatus Merdivivens faecigallinarum</name>
    <dbReference type="NCBI Taxonomy" id="2840871"/>
    <lineage>
        <taxon>Bacteria</taxon>
        <taxon>Pseudomonadati</taxon>
        <taxon>Bacteroidota</taxon>
        <taxon>Bacteroidia</taxon>
        <taxon>Bacteroidales</taxon>
        <taxon>Muribaculaceae</taxon>
        <taxon>Muribaculaceae incertae sedis</taxon>
        <taxon>Candidatus Merdivivens</taxon>
    </lineage>
</organism>
<feature type="binding site" evidence="7">
    <location>
        <position position="106"/>
    </location>
    <ligand>
        <name>Zn(2+)</name>
        <dbReference type="ChEBI" id="CHEBI:29105"/>
        <note>catalytic</note>
    </ligand>
</feature>
<dbReference type="SUPFAM" id="SSF55486">
    <property type="entry name" value="Metalloproteases ('zincins'), catalytic domain"/>
    <property type="match status" value="1"/>
</dbReference>
<protein>
    <recommendedName>
        <fullName evidence="7">Endoribonuclease YbeY</fullName>
        <ecNumber evidence="7">3.1.-.-</ecNumber>
    </recommendedName>
</protein>
<reference evidence="8" key="1">
    <citation type="submission" date="2020-10" db="EMBL/GenBank/DDBJ databases">
        <authorList>
            <person name="Gilroy R."/>
        </authorList>
    </citation>
    <scope>NUCLEOTIDE SEQUENCE</scope>
    <source>
        <strain evidence="8">B3-2255</strain>
    </source>
</reference>
<comment type="cofactor">
    <cofactor evidence="7">
        <name>Zn(2+)</name>
        <dbReference type="ChEBI" id="CHEBI:29105"/>
    </cofactor>
    <text evidence="7">Binds 1 zinc ion.</text>
</comment>
<dbReference type="GO" id="GO:0004521">
    <property type="term" value="F:RNA endonuclease activity"/>
    <property type="evidence" value="ECO:0007669"/>
    <property type="project" value="UniProtKB-UniRule"/>
</dbReference>
<feature type="binding site" evidence="7">
    <location>
        <position position="110"/>
    </location>
    <ligand>
        <name>Zn(2+)</name>
        <dbReference type="ChEBI" id="CHEBI:29105"/>
        <note>catalytic</note>
    </ligand>
</feature>
<evidence type="ECO:0000256" key="7">
    <source>
        <dbReference type="HAMAP-Rule" id="MF_00009"/>
    </source>
</evidence>
<dbReference type="HAMAP" id="MF_00009">
    <property type="entry name" value="Endoribonucl_YbeY"/>
    <property type="match status" value="1"/>
</dbReference>
<evidence type="ECO:0000256" key="6">
    <source>
        <dbReference type="ARBA" id="ARBA00022833"/>
    </source>
</evidence>
<dbReference type="Gene3D" id="3.40.390.30">
    <property type="entry name" value="Metalloproteases ('zincins'), catalytic domain"/>
    <property type="match status" value="1"/>
</dbReference>
<evidence type="ECO:0000256" key="2">
    <source>
        <dbReference type="ARBA" id="ARBA00022722"/>
    </source>
</evidence>
<dbReference type="PANTHER" id="PTHR46986">
    <property type="entry name" value="ENDORIBONUCLEASE YBEY, CHLOROPLASTIC"/>
    <property type="match status" value="1"/>
</dbReference>
<dbReference type="AlphaFoldDB" id="A0A9D9NQB2"/>
<comment type="caution">
    <text evidence="8">The sequence shown here is derived from an EMBL/GenBank/DDBJ whole genome shotgun (WGS) entry which is preliminary data.</text>
</comment>
<dbReference type="InterPro" id="IPR023091">
    <property type="entry name" value="MetalPrtase_cat_dom_sf_prd"/>
</dbReference>
<dbReference type="EC" id="3.1.-.-" evidence="7"/>
<keyword evidence="4 7" id="KW-0255">Endonuclease</keyword>
<dbReference type="Proteomes" id="UP000823772">
    <property type="component" value="Unassembled WGS sequence"/>
</dbReference>
<keyword evidence="5 7" id="KW-0378">Hydrolase</keyword>
<gene>
    <name evidence="7 8" type="primary">ybeY</name>
    <name evidence="8" type="ORF">IAC87_02875</name>
</gene>
<evidence type="ECO:0000256" key="1">
    <source>
        <dbReference type="ARBA" id="ARBA00010875"/>
    </source>
</evidence>
<proteinExistence type="inferred from homology"/>
<keyword evidence="7" id="KW-0690">Ribosome biogenesis</keyword>
<accession>A0A9D9NQB2</accession>
<evidence type="ECO:0000256" key="3">
    <source>
        <dbReference type="ARBA" id="ARBA00022723"/>
    </source>
</evidence>
<dbReference type="Pfam" id="PF02130">
    <property type="entry name" value="YbeY"/>
    <property type="match status" value="1"/>
</dbReference>